<reference evidence="3" key="1">
    <citation type="journal article" date="2019" name="Sci. Rep.">
        <title>Draft genome of Tanacetum cinerariifolium, the natural source of mosquito coil.</title>
        <authorList>
            <person name="Yamashiro T."/>
            <person name="Shiraishi A."/>
            <person name="Satake H."/>
            <person name="Nakayama K."/>
        </authorList>
    </citation>
    <scope>NUCLEOTIDE SEQUENCE</scope>
</reference>
<feature type="coiled-coil region" evidence="1">
    <location>
        <begin position="223"/>
        <end position="250"/>
    </location>
</feature>
<comment type="caution">
    <text evidence="3">The sequence shown here is derived from an EMBL/GenBank/DDBJ whole genome shotgun (WGS) entry which is preliminary data.</text>
</comment>
<protein>
    <submittedName>
        <fullName evidence="3">Retrovirus-related Pol polyprotein from transposon TNT 1-94</fullName>
    </submittedName>
</protein>
<evidence type="ECO:0000313" key="3">
    <source>
        <dbReference type="EMBL" id="GEU29244.1"/>
    </source>
</evidence>
<dbReference type="CDD" id="cd09272">
    <property type="entry name" value="RNase_HI_RT_Ty1"/>
    <property type="match status" value="1"/>
</dbReference>
<accession>A0A699GHF8</accession>
<dbReference type="Pfam" id="PF14223">
    <property type="entry name" value="Retrotran_gag_2"/>
    <property type="match status" value="1"/>
</dbReference>
<dbReference type="EMBL" id="BKCJ010000053">
    <property type="protein sequence ID" value="GEU29244.1"/>
    <property type="molecule type" value="Genomic_DNA"/>
</dbReference>
<sequence length="860" mass="99403">MAEVNNVPQLVDKKGGNLAAIPPKLELGKFNKWKKLMLCYLARMEPYYIKCIKDGLFQPKIDEDDIIESIISCETAKVTWTDLVYSFEGPSYTKENRIMDLKLEYQTFKAKPTESLSQPYTRYMTLLNELVNDGVNIFKHEINVGFMNSLSEKWLTFSQGLRNGNHTQTLDLADIYERFVYEDNLIQRSIQTPKGHHNYSLNTSIYTAFFLTMSYRVSKKILMMKLMKAQEDYKAEYKKLKAKITLLEANPSTSQTPKTFQPKNKGLVAKTFDWDEEEVSDDEEVTQVKVLMALADDELTIRKNHARNCEWIDITMKKINILLSMDEDVDRQNYLKYINIDLKFVEEQRLNLLSMYNKIVFELNKCRDELLILKQAMLDAINFQIQNTELTKVSKCISEQIPHQKKKVLGGELFTESSSIMNEKENLFVPASMGHDQEMVPKTKDWVERLNLDNKLPNFNTERILVPESKNVNEFLKSIKTSNTSESSKDFKAETLTPLPLLKNLLGASSSLEMLIDENVNSTQKTQESNSRIQQTESSKILYYMICKMKDHMTSDHEMYTASLKRSKNYKAQPYQYASSSKQILKAKAKPFLPCIHCGFNNHRLDDCRNYLKCGICGSYNHFTSGHNHVIHIRGGILAESSKSSKSLIGVKCNTCRSTVHFTTDHNDFDHFKRDEKIQFYRNKVWTLVPLPYGNIAIGSKWVFKNKKDEHGITTKNKARLVAQGYSQKEGIDYDETFTPVSAKKQQLVAMSSVEAEYVVAAGCCANILWMKSQLSDYDIYYKMVPIFCDNTSAIAISNNLFLYSRTKHIDIRYHFIRDHILKGDIELHFILIEYHLADIFTKPLDEPTFTRLKVGHVEH</sequence>
<gene>
    <name evidence="3" type="ORF">Tci_001222</name>
</gene>
<evidence type="ECO:0000259" key="2">
    <source>
        <dbReference type="Pfam" id="PF07727"/>
    </source>
</evidence>
<organism evidence="3">
    <name type="scientific">Tanacetum cinerariifolium</name>
    <name type="common">Dalmatian daisy</name>
    <name type="synonym">Chrysanthemum cinerariifolium</name>
    <dbReference type="NCBI Taxonomy" id="118510"/>
    <lineage>
        <taxon>Eukaryota</taxon>
        <taxon>Viridiplantae</taxon>
        <taxon>Streptophyta</taxon>
        <taxon>Embryophyta</taxon>
        <taxon>Tracheophyta</taxon>
        <taxon>Spermatophyta</taxon>
        <taxon>Magnoliopsida</taxon>
        <taxon>eudicotyledons</taxon>
        <taxon>Gunneridae</taxon>
        <taxon>Pentapetalae</taxon>
        <taxon>asterids</taxon>
        <taxon>campanulids</taxon>
        <taxon>Asterales</taxon>
        <taxon>Asteraceae</taxon>
        <taxon>Asteroideae</taxon>
        <taxon>Anthemideae</taxon>
        <taxon>Anthemidinae</taxon>
        <taxon>Tanacetum</taxon>
    </lineage>
</organism>
<evidence type="ECO:0000256" key="1">
    <source>
        <dbReference type="SAM" id="Coils"/>
    </source>
</evidence>
<name>A0A699GHF8_TANCI</name>
<dbReference type="PANTHER" id="PTHR11439:SF483">
    <property type="entry name" value="PEPTIDE SYNTHASE GLIP-LIKE, PUTATIVE (AFU_ORTHOLOGUE AFUA_3G12920)-RELATED"/>
    <property type="match status" value="1"/>
</dbReference>
<feature type="domain" description="Reverse transcriptase Ty1/copia-type" evidence="2">
    <location>
        <begin position="683"/>
        <end position="760"/>
    </location>
</feature>
<dbReference type="PANTHER" id="PTHR11439">
    <property type="entry name" value="GAG-POL-RELATED RETROTRANSPOSON"/>
    <property type="match status" value="1"/>
</dbReference>
<dbReference type="InterPro" id="IPR013103">
    <property type="entry name" value="RVT_2"/>
</dbReference>
<keyword evidence="1" id="KW-0175">Coiled coil</keyword>
<proteinExistence type="predicted"/>
<dbReference type="AlphaFoldDB" id="A0A699GHF8"/>
<dbReference type="Pfam" id="PF07727">
    <property type="entry name" value="RVT_2"/>
    <property type="match status" value="1"/>
</dbReference>